<dbReference type="Proteomes" id="UP001346869">
    <property type="component" value="Unassembled WGS sequence"/>
</dbReference>
<evidence type="ECO:0000313" key="1">
    <source>
        <dbReference type="EMBL" id="KAK5867081.1"/>
    </source>
</evidence>
<evidence type="ECO:0000313" key="2">
    <source>
        <dbReference type="Proteomes" id="UP001346869"/>
    </source>
</evidence>
<sequence length="72" mass="7807">MLVRTLPICPVSPPFLVSLLPSSPQISEEIANWHSLLTGRRTCGAALRLIKFEIIEMISGAATQAARLLPLP</sequence>
<dbReference type="AlphaFoldDB" id="A0AAN7XUH4"/>
<accession>A0AAN7XUH4</accession>
<reference evidence="1 2" key="1">
    <citation type="journal article" date="2023" name="Genes (Basel)">
        <title>Chromosome-Level Genome Assembly and Circadian Gene Repertoire of the Patagonia Blennie Eleginops maclovinus-The Closest Ancestral Proxy of Antarctic Cryonotothenioids.</title>
        <authorList>
            <person name="Cheng C.C."/>
            <person name="Rivera-Colon A.G."/>
            <person name="Minhas B.F."/>
            <person name="Wilson L."/>
            <person name="Rayamajhi N."/>
            <person name="Vargas-Chacoff L."/>
            <person name="Catchen J.M."/>
        </authorList>
    </citation>
    <scope>NUCLEOTIDE SEQUENCE [LARGE SCALE GENOMIC DNA]</scope>
    <source>
        <strain evidence="1">JMC-PN-2008</strain>
    </source>
</reference>
<dbReference type="EMBL" id="JAUZQC010000008">
    <property type="protein sequence ID" value="KAK5867081.1"/>
    <property type="molecule type" value="Genomic_DNA"/>
</dbReference>
<protein>
    <submittedName>
        <fullName evidence="1">Uncharacterized protein</fullName>
    </submittedName>
</protein>
<proteinExistence type="predicted"/>
<reference evidence="1 2" key="2">
    <citation type="journal article" date="2023" name="Mol. Biol. Evol.">
        <title>Genomics of Secondarily Temperate Adaptation in the Only Non-Antarctic Icefish.</title>
        <authorList>
            <person name="Rivera-Colon A.G."/>
            <person name="Rayamajhi N."/>
            <person name="Minhas B.F."/>
            <person name="Madrigal G."/>
            <person name="Bilyk K.T."/>
            <person name="Yoon V."/>
            <person name="Hune M."/>
            <person name="Gregory S."/>
            <person name="Cheng C.H.C."/>
            <person name="Catchen J.M."/>
        </authorList>
    </citation>
    <scope>NUCLEOTIDE SEQUENCE [LARGE SCALE GENOMIC DNA]</scope>
    <source>
        <strain evidence="1">JMC-PN-2008</strain>
    </source>
</reference>
<name>A0AAN7XUH4_ELEMC</name>
<comment type="caution">
    <text evidence="1">The sequence shown here is derived from an EMBL/GenBank/DDBJ whole genome shotgun (WGS) entry which is preliminary data.</text>
</comment>
<gene>
    <name evidence="1" type="ORF">PBY51_011600</name>
</gene>
<keyword evidence="2" id="KW-1185">Reference proteome</keyword>
<organism evidence="1 2">
    <name type="scientific">Eleginops maclovinus</name>
    <name type="common">Patagonian blennie</name>
    <name type="synonym">Eleginus maclovinus</name>
    <dbReference type="NCBI Taxonomy" id="56733"/>
    <lineage>
        <taxon>Eukaryota</taxon>
        <taxon>Metazoa</taxon>
        <taxon>Chordata</taxon>
        <taxon>Craniata</taxon>
        <taxon>Vertebrata</taxon>
        <taxon>Euteleostomi</taxon>
        <taxon>Actinopterygii</taxon>
        <taxon>Neopterygii</taxon>
        <taxon>Teleostei</taxon>
        <taxon>Neoteleostei</taxon>
        <taxon>Acanthomorphata</taxon>
        <taxon>Eupercaria</taxon>
        <taxon>Perciformes</taxon>
        <taxon>Notothenioidei</taxon>
        <taxon>Eleginopidae</taxon>
        <taxon>Eleginops</taxon>
    </lineage>
</organism>